<name>A0ABV9NL04_9GAMM</name>
<protein>
    <submittedName>
        <fullName evidence="1">Four-helix bundle copper-binding protein</fullName>
    </submittedName>
</protein>
<dbReference type="CDD" id="cd08026">
    <property type="entry name" value="DUF326"/>
    <property type="match status" value="1"/>
</dbReference>
<dbReference type="InterPro" id="IPR044543">
    <property type="entry name" value="YHJQ-like"/>
</dbReference>
<accession>A0ABV9NL04</accession>
<dbReference type="Proteomes" id="UP001595892">
    <property type="component" value="Unassembled WGS sequence"/>
</dbReference>
<dbReference type="PANTHER" id="PTHR37310">
    <property type="entry name" value="CYTOPLASMIC PROTEIN-RELATED"/>
    <property type="match status" value="1"/>
</dbReference>
<reference evidence="2" key="1">
    <citation type="journal article" date="2019" name="Int. J. Syst. Evol. Microbiol.">
        <title>The Global Catalogue of Microorganisms (GCM) 10K type strain sequencing project: providing services to taxonomists for standard genome sequencing and annotation.</title>
        <authorList>
            <consortium name="The Broad Institute Genomics Platform"/>
            <consortium name="The Broad Institute Genome Sequencing Center for Infectious Disease"/>
            <person name="Wu L."/>
            <person name="Ma J."/>
        </authorList>
    </citation>
    <scope>NUCLEOTIDE SEQUENCE [LARGE SCALE GENOMIC DNA]</scope>
    <source>
        <strain evidence="2">CGMCC 1.13574</strain>
    </source>
</reference>
<dbReference type="EMBL" id="JBHSGG010000034">
    <property type="protein sequence ID" value="MFC4729007.1"/>
    <property type="molecule type" value="Genomic_DNA"/>
</dbReference>
<gene>
    <name evidence="1" type="ORF">ACFO3Q_12605</name>
</gene>
<proteinExistence type="predicted"/>
<dbReference type="RefSeq" id="WP_377005075.1">
    <property type="nucleotide sequence ID" value="NZ_JBHSGG010000034.1"/>
</dbReference>
<sequence length="117" mass="12572">MDTHLIDLDADLRDCIAQCTACHQACTELVSHCLDRGGEHAARAHINLLLACADICRTSADTMLRQVPQHAATCRACAELCTACADECARMGSDDPVMQRCAEICRACAESCEEMAG</sequence>
<keyword evidence="2" id="KW-1185">Reference proteome</keyword>
<dbReference type="Pfam" id="PF03860">
    <property type="entry name" value="Csp"/>
    <property type="match status" value="1"/>
</dbReference>
<comment type="caution">
    <text evidence="1">The sequence shown here is derived from an EMBL/GenBank/DDBJ whole genome shotgun (WGS) entry which is preliminary data.</text>
</comment>
<organism evidence="1 2">
    <name type="scientific">Coralloluteibacterium thermophilum</name>
    <dbReference type="NCBI Taxonomy" id="2707049"/>
    <lineage>
        <taxon>Bacteria</taxon>
        <taxon>Pseudomonadati</taxon>
        <taxon>Pseudomonadota</taxon>
        <taxon>Gammaproteobacteria</taxon>
        <taxon>Lysobacterales</taxon>
        <taxon>Lysobacteraceae</taxon>
        <taxon>Coralloluteibacterium</taxon>
    </lineage>
</organism>
<dbReference type="Gene3D" id="1.20.1270.360">
    <property type="match status" value="1"/>
</dbReference>
<evidence type="ECO:0000313" key="2">
    <source>
        <dbReference type="Proteomes" id="UP001595892"/>
    </source>
</evidence>
<dbReference type="InterPro" id="IPR005560">
    <property type="entry name" value="Csp_YhjQ"/>
</dbReference>
<dbReference type="PANTHER" id="PTHR37310:SF1">
    <property type="entry name" value="CYTOPLASMIC PROTEIN"/>
    <property type="match status" value="1"/>
</dbReference>
<evidence type="ECO:0000313" key="1">
    <source>
        <dbReference type="EMBL" id="MFC4729007.1"/>
    </source>
</evidence>